<dbReference type="Gene3D" id="2.60.40.640">
    <property type="match status" value="1"/>
</dbReference>
<sequence length="177" mass="19932">MGLSSSKKAPQPPLPTLAIYLDQPNKKTYRPNDIVKGYIALRPAIHIEPHALHVTFFGHSLIWRRVDISSSENPSKYHHWRDNAPLFEVTEDVLLPLLSGAKATTASLEPRQTYTFPFEFRFPDGTENARQGQYKNETDQKFTVGPHALPPSFLYTNVRASSAGYGTEPDFAKTQYG</sequence>
<name>A0A6A5KHW1_9PLEO</name>
<proteinExistence type="predicted"/>
<dbReference type="InterPro" id="IPR014752">
    <property type="entry name" value="Arrestin-like_C"/>
</dbReference>
<organism evidence="1 2">
    <name type="scientific">Decorospora gaudefroyi</name>
    <dbReference type="NCBI Taxonomy" id="184978"/>
    <lineage>
        <taxon>Eukaryota</taxon>
        <taxon>Fungi</taxon>
        <taxon>Dikarya</taxon>
        <taxon>Ascomycota</taxon>
        <taxon>Pezizomycotina</taxon>
        <taxon>Dothideomycetes</taxon>
        <taxon>Pleosporomycetidae</taxon>
        <taxon>Pleosporales</taxon>
        <taxon>Pleosporineae</taxon>
        <taxon>Pleosporaceae</taxon>
        <taxon>Decorospora</taxon>
    </lineage>
</organism>
<evidence type="ECO:0008006" key="3">
    <source>
        <dbReference type="Google" id="ProtNLM"/>
    </source>
</evidence>
<gene>
    <name evidence="1" type="ORF">BDW02DRAFT_548766</name>
</gene>
<feature type="non-terminal residue" evidence="1">
    <location>
        <position position="177"/>
    </location>
</feature>
<accession>A0A6A5KHW1</accession>
<dbReference type="AlphaFoldDB" id="A0A6A5KHW1"/>
<reference evidence="1" key="1">
    <citation type="submission" date="2020-01" db="EMBL/GenBank/DDBJ databases">
        <authorList>
            <consortium name="DOE Joint Genome Institute"/>
            <person name="Haridas S."/>
            <person name="Albert R."/>
            <person name="Binder M."/>
            <person name="Bloem J."/>
            <person name="Labutti K."/>
            <person name="Salamov A."/>
            <person name="Andreopoulos B."/>
            <person name="Baker S.E."/>
            <person name="Barry K."/>
            <person name="Bills G."/>
            <person name="Bluhm B.H."/>
            <person name="Cannon C."/>
            <person name="Castanera R."/>
            <person name="Culley D.E."/>
            <person name="Daum C."/>
            <person name="Ezra D."/>
            <person name="Gonzalez J.B."/>
            <person name="Henrissat B."/>
            <person name="Kuo A."/>
            <person name="Liang C."/>
            <person name="Lipzen A."/>
            <person name="Lutzoni F."/>
            <person name="Magnuson J."/>
            <person name="Mondo S."/>
            <person name="Nolan M."/>
            <person name="Ohm R."/>
            <person name="Pangilinan J."/>
            <person name="Park H.-J."/>
            <person name="Ramirez L."/>
            <person name="Alfaro M."/>
            <person name="Sun H."/>
            <person name="Tritt A."/>
            <person name="Yoshinaga Y."/>
            <person name="Zwiers L.-H."/>
            <person name="Turgeon B.G."/>
            <person name="Goodwin S.B."/>
            <person name="Spatafora J.W."/>
            <person name="Crous P.W."/>
            <person name="Grigoriev I.V."/>
        </authorList>
    </citation>
    <scope>NUCLEOTIDE SEQUENCE</scope>
    <source>
        <strain evidence="1">P77</strain>
    </source>
</reference>
<protein>
    <recommendedName>
        <fullName evidence="3">Arrestin-like N-terminal domain-containing protein</fullName>
    </recommendedName>
</protein>
<dbReference type="OrthoDB" id="3668473at2759"/>
<dbReference type="Proteomes" id="UP000800040">
    <property type="component" value="Unassembled WGS sequence"/>
</dbReference>
<evidence type="ECO:0000313" key="2">
    <source>
        <dbReference type="Proteomes" id="UP000800040"/>
    </source>
</evidence>
<dbReference type="EMBL" id="ML975291">
    <property type="protein sequence ID" value="KAF1835136.1"/>
    <property type="molecule type" value="Genomic_DNA"/>
</dbReference>
<keyword evidence="2" id="KW-1185">Reference proteome</keyword>
<evidence type="ECO:0000313" key="1">
    <source>
        <dbReference type="EMBL" id="KAF1835136.1"/>
    </source>
</evidence>